<dbReference type="SUPFAM" id="SSF54427">
    <property type="entry name" value="NTF2-like"/>
    <property type="match status" value="1"/>
</dbReference>
<dbReference type="Proteomes" id="UP000829455">
    <property type="component" value="Chromosome"/>
</dbReference>
<dbReference type="AlphaFoldDB" id="A0AA36XLY3"/>
<dbReference type="InterPro" id="IPR032710">
    <property type="entry name" value="NTF2-like_dom_sf"/>
</dbReference>
<reference evidence="2 4" key="2">
    <citation type="submission" date="2022-03" db="EMBL/GenBank/DDBJ databases">
        <title>Genome sequencing of Neisseria macacae.</title>
        <authorList>
            <person name="Baek M.-G."/>
        </authorList>
    </citation>
    <scope>NUCLEOTIDE SEQUENCE [LARGE SCALE GENOMIC DNA]</scope>
    <source>
        <strain evidence="2 4">ATCC 33926</strain>
    </source>
</reference>
<sequence length="130" mass="14401">MNKKDTIRHIFRDIVGGSQVDEAEIRRLFAVGYVQKVDGKTLDLDGFIAHMRAQKQHIAEAETEFLALAEDGGTVFSNHIVRAKKADGSRIAVQVLAQFEFDENGQIALCDELTRLLEGGSEDADIGSRR</sequence>
<dbReference type="Gene3D" id="3.10.450.50">
    <property type="match status" value="1"/>
</dbReference>
<dbReference type="EMBL" id="AFQE01000015">
    <property type="protein sequence ID" value="EGQ78345.1"/>
    <property type="molecule type" value="Genomic_DNA"/>
</dbReference>
<dbReference type="EMBL" id="CP094241">
    <property type="protein sequence ID" value="UNV84714.1"/>
    <property type="molecule type" value="Genomic_DNA"/>
</dbReference>
<dbReference type="Proteomes" id="UP000004982">
    <property type="component" value="Unassembled WGS sequence"/>
</dbReference>
<accession>A0AA36XLY3</accession>
<evidence type="ECO:0000313" key="1">
    <source>
        <dbReference type="EMBL" id="EGQ78345.1"/>
    </source>
</evidence>
<evidence type="ECO:0000313" key="4">
    <source>
        <dbReference type="Proteomes" id="UP000829455"/>
    </source>
</evidence>
<reference evidence="1 3" key="1">
    <citation type="submission" date="2011-05" db="EMBL/GenBank/DDBJ databases">
        <authorList>
            <person name="Muzny D."/>
            <person name="Qin X."/>
            <person name="Deng J."/>
            <person name="Jiang H."/>
            <person name="Liu Y."/>
            <person name="Qu J."/>
            <person name="Song X.-Z."/>
            <person name="Zhang L."/>
            <person name="Thornton R."/>
            <person name="Coyle M."/>
            <person name="Francisco L."/>
            <person name="Jackson L."/>
            <person name="Javaid M."/>
            <person name="Korchina V."/>
            <person name="Kovar C."/>
            <person name="Mata R."/>
            <person name="Mathew T."/>
            <person name="Ngo R."/>
            <person name="Nguyen L."/>
            <person name="Nguyen N."/>
            <person name="Okwuonu G."/>
            <person name="Ongeri F."/>
            <person name="Pham C."/>
            <person name="Simmons D."/>
            <person name="Wilczek-Boney K."/>
            <person name="Hale W."/>
            <person name="Jakkamsetti A."/>
            <person name="Pham P."/>
            <person name="Ruth R."/>
            <person name="San Lucas F."/>
            <person name="Warren J."/>
            <person name="Zhang J."/>
            <person name="Zhao Z."/>
            <person name="Zhou C."/>
            <person name="Zhu D."/>
            <person name="Lee S."/>
            <person name="Bess C."/>
            <person name="Blankenburg K."/>
            <person name="Forbes L."/>
            <person name="Fu Q."/>
            <person name="Gubbala S."/>
            <person name="Hirani K."/>
            <person name="Jayaseelan J.C."/>
            <person name="Lara F."/>
            <person name="Munidasa M."/>
            <person name="Palculict T."/>
            <person name="Patil S."/>
            <person name="Pu L.-L."/>
            <person name="Saada N."/>
            <person name="Tang L."/>
            <person name="Weissenberger G."/>
            <person name="Zhu Y."/>
            <person name="Hemphill L."/>
            <person name="Shang Y."/>
            <person name="Youmans B."/>
            <person name="Ayvaz T."/>
            <person name="Ross M."/>
            <person name="Santibanez J."/>
            <person name="Aqrawi P."/>
            <person name="Gross S."/>
            <person name="Joshi V."/>
            <person name="Fowler G."/>
            <person name="Nazareth L."/>
            <person name="Reid J."/>
            <person name="Worley K."/>
            <person name="Petrosino J."/>
            <person name="Highlander S."/>
            <person name="Gibbs R."/>
        </authorList>
    </citation>
    <scope>NUCLEOTIDE SEQUENCE [LARGE SCALE GENOMIC DNA]</scope>
    <source>
        <strain evidence="1 3">ATCC 33926</strain>
    </source>
</reference>
<keyword evidence="4" id="KW-1185">Reference proteome</keyword>
<organism evidence="1 3">
    <name type="scientific">Neisseria macacae ATCC 33926</name>
    <dbReference type="NCBI Taxonomy" id="997348"/>
    <lineage>
        <taxon>Bacteria</taxon>
        <taxon>Pseudomonadati</taxon>
        <taxon>Pseudomonadota</taxon>
        <taxon>Betaproteobacteria</taxon>
        <taxon>Neisseriales</taxon>
        <taxon>Neisseriaceae</taxon>
        <taxon>Neisseria</taxon>
    </lineage>
</organism>
<evidence type="ECO:0000313" key="2">
    <source>
        <dbReference type="EMBL" id="UNV84714.1"/>
    </source>
</evidence>
<name>A0AA36XLY3_9NEIS</name>
<proteinExistence type="predicted"/>
<evidence type="ECO:0000313" key="3">
    <source>
        <dbReference type="Proteomes" id="UP000004982"/>
    </source>
</evidence>
<protein>
    <submittedName>
        <fullName evidence="2">Nuclear transport factor 2 family protein</fullName>
    </submittedName>
</protein>
<gene>
    <name evidence="1" type="ORF">HMPREF9418_0229</name>
    <name evidence="2" type="ORF">MON40_12030</name>
</gene>
<dbReference type="RefSeq" id="WP_003776126.1">
    <property type="nucleotide sequence ID" value="NZ_CP094241.1"/>
</dbReference>